<feature type="coiled-coil region" evidence="1">
    <location>
        <begin position="304"/>
        <end position="385"/>
    </location>
</feature>
<dbReference type="InterPro" id="IPR004252">
    <property type="entry name" value="Probable_transposase_24"/>
</dbReference>
<dbReference type="PANTHER" id="PTHR33144">
    <property type="entry name" value="OS10G0409366 PROTEIN-RELATED"/>
    <property type="match status" value="1"/>
</dbReference>
<dbReference type="Proteomes" id="UP000239757">
    <property type="component" value="Unassembled WGS sequence"/>
</dbReference>
<evidence type="ECO:0000256" key="1">
    <source>
        <dbReference type="SAM" id="Coils"/>
    </source>
</evidence>
<feature type="compositionally biased region" description="Basic residues" evidence="2">
    <location>
        <begin position="1"/>
        <end position="14"/>
    </location>
</feature>
<evidence type="ECO:0008006" key="5">
    <source>
        <dbReference type="Google" id="ProtNLM"/>
    </source>
</evidence>
<dbReference type="EMBL" id="KZ665838">
    <property type="protein sequence ID" value="PPR97567.1"/>
    <property type="molecule type" value="Genomic_DNA"/>
</dbReference>
<dbReference type="Pfam" id="PF03004">
    <property type="entry name" value="Transposase_24"/>
    <property type="match status" value="1"/>
</dbReference>
<dbReference type="AlphaFoldDB" id="A0A2P5X2K1"/>
<reference evidence="3 4" key="1">
    <citation type="submission" date="2015-01" db="EMBL/GenBank/DDBJ databases">
        <title>Genome of allotetraploid Gossypium barbadense reveals genomic plasticity and fiber elongation in cotton evolution.</title>
        <authorList>
            <person name="Chen X."/>
            <person name="Liu X."/>
            <person name="Zhao B."/>
            <person name="Zheng H."/>
            <person name="Hu Y."/>
            <person name="Lu G."/>
            <person name="Yang C."/>
            <person name="Chen J."/>
            <person name="Shan C."/>
            <person name="Zhang L."/>
            <person name="Zhou Y."/>
            <person name="Wang L."/>
            <person name="Guo W."/>
            <person name="Bai Y."/>
            <person name="Ruan J."/>
            <person name="Shangguan X."/>
            <person name="Mao Y."/>
            <person name="Jiang J."/>
            <person name="Zhu Y."/>
            <person name="Lei J."/>
            <person name="Kang H."/>
            <person name="Chen S."/>
            <person name="He X."/>
            <person name="Wang R."/>
            <person name="Wang Y."/>
            <person name="Chen J."/>
            <person name="Wang L."/>
            <person name="Yu S."/>
            <person name="Wang B."/>
            <person name="Wei J."/>
            <person name="Song S."/>
            <person name="Lu X."/>
            <person name="Gao Z."/>
            <person name="Gu W."/>
            <person name="Deng X."/>
            <person name="Ma D."/>
            <person name="Wang S."/>
            <person name="Liang W."/>
            <person name="Fang L."/>
            <person name="Cai C."/>
            <person name="Zhu X."/>
            <person name="Zhou B."/>
            <person name="Zhang Y."/>
            <person name="Chen Z."/>
            <person name="Xu S."/>
            <person name="Zhu R."/>
            <person name="Wang S."/>
            <person name="Zhang T."/>
            <person name="Zhao G."/>
        </authorList>
    </citation>
    <scope>NUCLEOTIDE SEQUENCE [LARGE SCALE GENOMIC DNA]</scope>
    <source>
        <strain evidence="4">cv. Xinhai21</strain>
        <tissue evidence="3">Leaf</tissue>
    </source>
</reference>
<protein>
    <recommendedName>
        <fullName evidence="5">Transposase Tnp1/En/Spm-like domain-containing protein</fullName>
    </recommendedName>
</protein>
<proteinExistence type="predicted"/>
<feature type="compositionally biased region" description="Polar residues" evidence="2">
    <location>
        <begin position="18"/>
        <end position="42"/>
    </location>
</feature>
<evidence type="ECO:0000313" key="4">
    <source>
        <dbReference type="Proteomes" id="UP000239757"/>
    </source>
</evidence>
<keyword evidence="1" id="KW-0175">Coiled coil</keyword>
<name>A0A2P5X2K1_GOSBA</name>
<organism evidence="3 4">
    <name type="scientific">Gossypium barbadense</name>
    <name type="common">Sea Island cotton</name>
    <name type="synonym">Hibiscus barbadensis</name>
    <dbReference type="NCBI Taxonomy" id="3634"/>
    <lineage>
        <taxon>Eukaryota</taxon>
        <taxon>Viridiplantae</taxon>
        <taxon>Streptophyta</taxon>
        <taxon>Embryophyta</taxon>
        <taxon>Tracheophyta</taxon>
        <taxon>Spermatophyta</taxon>
        <taxon>Magnoliopsida</taxon>
        <taxon>eudicotyledons</taxon>
        <taxon>Gunneridae</taxon>
        <taxon>Pentapetalae</taxon>
        <taxon>rosids</taxon>
        <taxon>malvids</taxon>
        <taxon>Malvales</taxon>
        <taxon>Malvaceae</taxon>
        <taxon>Malvoideae</taxon>
        <taxon>Gossypium</taxon>
    </lineage>
</organism>
<feature type="region of interest" description="Disordered" evidence="2">
    <location>
        <begin position="1"/>
        <end position="46"/>
    </location>
</feature>
<dbReference type="OrthoDB" id="1297232at2759"/>
<sequence>MVKSNGKMRRRRLRGLSIVQNTPNSEKGNSEQQTVVGSSNVPETLDEPKEFQSNLKMVGRAVARGRTLLSDLYDLDPADRVKVSRNTYGQPVGSEARLLAGYIGILARNANMLPINYESWHHMPDSNKNQALAKIKYFKKDISLEEKLRNVPPGMLRYQWEDAVRFWNSKKGEDRERVGISSRQKQKFTHTAGSRSFASVAEAEEVKFGQKVGRLQLFEITHRKKDGSPMTSEAGEIMEKLKDKKAEYEAATSTDSSVNLENIDNRIITEVLGPERYGRVRFQGSGVTPTQYFGSGSQQYMPSGSQAKAEVQRLRDQIAQMQANTVEQIAEVQRKYEELQQQLRAEVAEREVAAAAREAAAAAREAEHRKKYDDLQLQLQQMMQMFQQSQKPPS</sequence>
<gene>
    <name evidence="3" type="ORF">GOBAR_AA23101</name>
</gene>
<evidence type="ECO:0000256" key="2">
    <source>
        <dbReference type="SAM" id="MobiDB-lite"/>
    </source>
</evidence>
<accession>A0A2P5X2K1</accession>
<evidence type="ECO:0000313" key="3">
    <source>
        <dbReference type="EMBL" id="PPR97567.1"/>
    </source>
</evidence>
<dbReference type="PANTHER" id="PTHR33144:SF46">
    <property type="entry name" value="OS04G0610000 PROTEIN"/>
    <property type="match status" value="1"/>
</dbReference>